<gene>
    <name evidence="1" type="ORF">HAX54_032409</name>
</gene>
<evidence type="ECO:0000313" key="1">
    <source>
        <dbReference type="EMBL" id="MCD7456628.1"/>
    </source>
</evidence>
<dbReference type="EMBL" id="JACEIK010000411">
    <property type="protein sequence ID" value="MCD7456628.1"/>
    <property type="molecule type" value="Genomic_DNA"/>
</dbReference>
<evidence type="ECO:0000313" key="2">
    <source>
        <dbReference type="Proteomes" id="UP000823775"/>
    </source>
</evidence>
<reference evidence="1 2" key="1">
    <citation type="journal article" date="2021" name="BMC Genomics">
        <title>Datura genome reveals duplications of psychoactive alkaloid biosynthetic genes and high mutation rate following tissue culture.</title>
        <authorList>
            <person name="Rajewski A."/>
            <person name="Carter-House D."/>
            <person name="Stajich J."/>
            <person name="Litt A."/>
        </authorList>
    </citation>
    <scope>NUCLEOTIDE SEQUENCE [LARGE SCALE GENOMIC DNA]</scope>
    <source>
        <strain evidence="1">AR-01</strain>
    </source>
</reference>
<accession>A0ABS8SCS1</accession>
<name>A0ABS8SCS1_DATST</name>
<dbReference type="Proteomes" id="UP000823775">
    <property type="component" value="Unassembled WGS sequence"/>
</dbReference>
<sequence>MKNVKLIDAPIVTVTRLDTEEPGSTVIETVYRVEKEVQPENVLNPEGGKTGKDIDDDVAIRVILQCEKALSKSSTGGEGCRTLGSGRLRNSPRREFFQGLKESKEKCLQRRNLRSLPNHPSQREQGQVKGPYLRDLVPLLEVSTEGIKSVEEQCASKRFLSLVRKVENLNAERFFKKQLEECECVRRKCGIGSQSIISDLISAQ</sequence>
<proteinExistence type="predicted"/>
<keyword evidence="2" id="KW-1185">Reference proteome</keyword>
<protein>
    <submittedName>
        <fullName evidence="1">Uncharacterized protein</fullName>
    </submittedName>
</protein>
<comment type="caution">
    <text evidence="1">The sequence shown here is derived from an EMBL/GenBank/DDBJ whole genome shotgun (WGS) entry which is preliminary data.</text>
</comment>
<organism evidence="1 2">
    <name type="scientific">Datura stramonium</name>
    <name type="common">Jimsonweed</name>
    <name type="synonym">Common thornapple</name>
    <dbReference type="NCBI Taxonomy" id="4076"/>
    <lineage>
        <taxon>Eukaryota</taxon>
        <taxon>Viridiplantae</taxon>
        <taxon>Streptophyta</taxon>
        <taxon>Embryophyta</taxon>
        <taxon>Tracheophyta</taxon>
        <taxon>Spermatophyta</taxon>
        <taxon>Magnoliopsida</taxon>
        <taxon>eudicotyledons</taxon>
        <taxon>Gunneridae</taxon>
        <taxon>Pentapetalae</taxon>
        <taxon>asterids</taxon>
        <taxon>lamiids</taxon>
        <taxon>Solanales</taxon>
        <taxon>Solanaceae</taxon>
        <taxon>Solanoideae</taxon>
        <taxon>Datureae</taxon>
        <taxon>Datura</taxon>
    </lineage>
</organism>